<name>A0A7X9U7K8_9GAMM</name>
<comment type="caution">
    <text evidence="1">The sequence shown here is derived from an EMBL/GenBank/DDBJ whole genome shotgun (WGS) entry which is preliminary data.</text>
</comment>
<evidence type="ECO:0000313" key="2">
    <source>
        <dbReference type="Proteomes" id="UP000519126"/>
    </source>
</evidence>
<dbReference type="Proteomes" id="UP000519126">
    <property type="component" value="Unassembled WGS sequence"/>
</dbReference>
<proteinExistence type="predicted"/>
<accession>A0A7X9U7K8</accession>
<dbReference type="EMBL" id="JABBCX010000003">
    <property type="protein sequence ID" value="NMF48683.1"/>
    <property type="molecule type" value="Genomic_DNA"/>
</dbReference>
<dbReference type="AlphaFoldDB" id="A0A7X9U7K8"/>
<gene>
    <name evidence="1" type="ORF">HHL01_10885</name>
</gene>
<evidence type="ECO:0000313" key="1">
    <source>
        <dbReference type="EMBL" id="NMF48683.1"/>
    </source>
</evidence>
<protein>
    <submittedName>
        <fullName evidence="1">Uncharacterized protein</fullName>
    </submittedName>
</protein>
<sequence>MQNNKKSQSPKFLPRIIANNNEHDFRRSPQVHIFREELHTALLPYGGRSNSYSNFHTELSGNDIDKAKCLLNSITGSDATEVNQIICEVINTLGNVLSYSGVVRYEIVESDGYCLSHIPEQSFYDLKYLFVQVVPKEQQKNNNKKFIFNRAKYVWTLTLPEKVCHWKSYRKILKGLAQNTNTTPPCVDNADLIQNSIGFNFESYNRETTKYIYKIINCIGGNQRDSRTGFATEFYIVNRELKFNLSKILIREHIIDELNSLFIRLNLDSQIVISGLPTSLCIKELISDIGSGKVGLNKALSTINIY</sequence>
<dbReference type="RefSeq" id="WP_170071893.1">
    <property type="nucleotide sequence ID" value="NZ_JABBCX010000003.1"/>
</dbReference>
<reference evidence="1 2" key="1">
    <citation type="submission" date="2020-04" db="EMBL/GenBank/DDBJ databases">
        <title>Genome Sequencing and Assembley of Pseudoalteromonas artica.</title>
        <authorList>
            <person name="Akerly B."/>
            <person name="Cook G."/>
        </authorList>
    </citation>
    <scope>NUCLEOTIDE SEQUENCE [LARGE SCALE GENOMIC DNA]</scope>
    <source>
        <strain evidence="1 2">NEC-BIFX-0059</strain>
    </source>
</reference>
<organism evidence="1 2">
    <name type="scientific">Pseudoalteromonas arctica</name>
    <dbReference type="NCBI Taxonomy" id="394751"/>
    <lineage>
        <taxon>Bacteria</taxon>
        <taxon>Pseudomonadati</taxon>
        <taxon>Pseudomonadota</taxon>
        <taxon>Gammaproteobacteria</taxon>
        <taxon>Alteromonadales</taxon>
        <taxon>Pseudoalteromonadaceae</taxon>
        <taxon>Pseudoalteromonas</taxon>
    </lineage>
</organism>